<dbReference type="STRING" id="573024.SAMN05216208_0063"/>
<dbReference type="AlphaFoldDB" id="A0A1N7HP39"/>
<accession>A0A1N7HP39</accession>
<dbReference type="EMBL" id="FTNV01000014">
    <property type="protein sequence ID" value="SIS26586.1"/>
    <property type="molecule type" value="Genomic_DNA"/>
</dbReference>
<dbReference type="Proteomes" id="UP000186019">
    <property type="component" value="Unassembled WGS sequence"/>
</dbReference>
<dbReference type="InterPro" id="IPR024445">
    <property type="entry name" value="Tnp_ISXO2-like"/>
</dbReference>
<evidence type="ECO:0000259" key="1">
    <source>
        <dbReference type="SMART" id="SM01126"/>
    </source>
</evidence>
<dbReference type="SMART" id="SM01126">
    <property type="entry name" value="DDE_Tnp_IS1595"/>
    <property type="match status" value="1"/>
</dbReference>
<dbReference type="RefSeq" id="WP_170846524.1">
    <property type="nucleotide sequence ID" value="NZ_FOAC01000001.1"/>
</dbReference>
<feature type="domain" description="ISXO2-like transposase" evidence="1">
    <location>
        <begin position="146"/>
        <end position="318"/>
    </location>
</feature>
<sequence length="329" mass="37955">MRHHDFRRFLDRISLLSPAQIAEAGTAFQDVRRRSEALTEIEERTKKEHKCPFCECEARQKCGTTKTKVQRYRCSDCLKTYSGRTTSIIRYIHRPDLFLEVLRDMMGDAPPSPVRRLANDLDLNKYTIWRWRMIILDGLSGSSSKAFAGIVEADETFQRESRKGSREWGNHLRDPAHHSAPPRLRWYEYGRKGVPMMRGLSRWQLPILTLVDRNGARRAERIPNRTDKTIEAALAPFVAPDVVLCADGLSGYKNFTASRQITHVEIKPIKASIGGSSAYHIQNANSLHQLYKTFIRPFRGPASKYLDGYIFWFIARSLKWDPVEVFRAI</sequence>
<keyword evidence="3" id="KW-1185">Reference proteome</keyword>
<evidence type="ECO:0000313" key="3">
    <source>
        <dbReference type="Proteomes" id="UP000186019"/>
    </source>
</evidence>
<protein>
    <submittedName>
        <fullName evidence="2">ISXO2-like transposase domain-containing protein</fullName>
    </submittedName>
</protein>
<dbReference type="Pfam" id="PF12762">
    <property type="entry name" value="DDE_Tnp_IS1595"/>
    <property type="match status" value="1"/>
</dbReference>
<gene>
    <name evidence="2" type="ORF">SAMN05421666_3609</name>
</gene>
<proteinExistence type="predicted"/>
<organism evidence="2 3">
    <name type="scientific">Roseovarius nanhaiticus</name>
    <dbReference type="NCBI Taxonomy" id="573024"/>
    <lineage>
        <taxon>Bacteria</taxon>
        <taxon>Pseudomonadati</taxon>
        <taxon>Pseudomonadota</taxon>
        <taxon>Alphaproteobacteria</taxon>
        <taxon>Rhodobacterales</taxon>
        <taxon>Roseobacteraceae</taxon>
        <taxon>Roseovarius</taxon>
    </lineage>
</organism>
<name>A0A1N7HP39_9RHOB</name>
<reference evidence="3" key="1">
    <citation type="submission" date="2017-01" db="EMBL/GenBank/DDBJ databases">
        <authorList>
            <person name="Varghese N."/>
            <person name="Submissions S."/>
        </authorList>
    </citation>
    <scope>NUCLEOTIDE SEQUENCE [LARGE SCALE GENOMIC DNA]</scope>
    <source>
        <strain evidence="3">DSM 29590</strain>
    </source>
</reference>
<evidence type="ECO:0000313" key="2">
    <source>
        <dbReference type="EMBL" id="SIS26586.1"/>
    </source>
</evidence>
<dbReference type="NCBIfam" id="NF033547">
    <property type="entry name" value="transpos_IS1595"/>
    <property type="match status" value="1"/>
</dbReference>